<keyword evidence="2 4" id="KW-0238">DNA-binding</keyword>
<dbReference type="SUPFAM" id="SSF48498">
    <property type="entry name" value="Tetracyclin repressor-like, C-terminal domain"/>
    <property type="match status" value="1"/>
</dbReference>
<dbReference type="RefSeq" id="WP_159396930.1">
    <property type="nucleotide sequence ID" value="NZ_CP012673.1"/>
</dbReference>
<dbReference type="AlphaFoldDB" id="A0A2L0EQK3"/>
<evidence type="ECO:0000259" key="5">
    <source>
        <dbReference type="PROSITE" id="PS50977"/>
    </source>
</evidence>
<dbReference type="PANTHER" id="PTHR30055">
    <property type="entry name" value="HTH-TYPE TRANSCRIPTIONAL REGULATOR RUTR"/>
    <property type="match status" value="1"/>
</dbReference>
<protein>
    <recommendedName>
        <fullName evidence="5">HTH tetR-type domain-containing protein</fullName>
    </recommendedName>
</protein>
<dbReference type="InterPro" id="IPR036271">
    <property type="entry name" value="Tet_transcr_reg_TetR-rel_C_sf"/>
</dbReference>
<evidence type="ECO:0000256" key="2">
    <source>
        <dbReference type="ARBA" id="ARBA00023125"/>
    </source>
</evidence>
<feature type="domain" description="HTH tetR-type" evidence="5">
    <location>
        <begin position="1"/>
        <end position="55"/>
    </location>
</feature>
<dbReference type="InterPro" id="IPR050109">
    <property type="entry name" value="HTH-type_TetR-like_transc_reg"/>
</dbReference>
<dbReference type="SUPFAM" id="SSF46689">
    <property type="entry name" value="Homeodomain-like"/>
    <property type="match status" value="1"/>
</dbReference>
<dbReference type="Pfam" id="PF00440">
    <property type="entry name" value="TetR_N"/>
    <property type="match status" value="1"/>
</dbReference>
<evidence type="ECO:0000256" key="4">
    <source>
        <dbReference type="PROSITE-ProRule" id="PRU00335"/>
    </source>
</evidence>
<gene>
    <name evidence="6" type="ORF">SOCE26_029970</name>
</gene>
<feature type="DNA-binding region" description="H-T-H motif" evidence="4">
    <location>
        <begin position="18"/>
        <end position="37"/>
    </location>
</feature>
<accession>A0A2L0EQK3</accession>
<dbReference type="OrthoDB" id="5511609at2"/>
<organism evidence="6 7">
    <name type="scientific">Sorangium cellulosum</name>
    <name type="common">Polyangium cellulosum</name>
    <dbReference type="NCBI Taxonomy" id="56"/>
    <lineage>
        <taxon>Bacteria</taxon>
        <taxon>Pseudomonadati</taxon>
        <taxon>Myxococcota</taxon>
        <taxon>Polyangia</taxon>
        <taxon>Polyangiales</taxon>
        <taxon>Polyangiaceae</taxon>
        <taxon>Sorangium</taxon>
    </lineage>
</organism>
<dbReference type="GO" id="GO:0003700">
    <property type="term" value="F:DNA-binding transcription factor activity"/>
    <property type="evidence" value="ECO:0007669"/>
    <property type="project" value="TreeGrafter"/>
</dbReference>
<evidence type="ECO:0000256" key="3">
    <source>
        <dbReference type="ARBA" id="ARBA00023163"/>
    </source>
</evidence>
<evidence type="ECO:0000313" key="6">
    <source>
        <dbReference type="EMBL" id="AUX41576.1"/>
    </source>
</evidence>
<reference evidence="6 7" key="1">
    <citation type="submission" date="2015-09" db="EMBL/GenBank/DDBJ databases">
        <title>Sorangium comparison.</title>
        <authorList>
            <person name="Zaburannyi N."/>
            <person name="Bunk B."/>
            <person name="Overmann J."/>
            <person name="Mueller R."/>
        </authorList>
    </citation>
    <scope>NUCLEOTIDE SEQUENCE [LARGE SCALE GENOMIC DNA]</scope>
    <source>
        <strain evidence="6 7">So ce26</strain>
    </source>
</reference>
<dbReference type="GO" id="GO:0000976">
    <property type="term" value="F:transcription cis-regulatory region binding"/>
    <property type="evidence" value="ECO:0007669"/>
    <property type="project" value="TreeGrafter"/>
</dbReference>
<dbReference type="Gene3D" id="1.10.357.10">
    <property type="entry name" value="Tetracycline Repressor, domain 2"/>
    <property type="match status" value="1"/>
</dbReference>
<sequence>MLEAGVRLVAERGLEGFTLAEVGEAAGFSRGLPAYHFGSKDDYQAELIRFITREYSAHLEAHTVESGLAGLVDLVRSFLDASQKDPIVLCVLQIGLSKYIREPVQDVDSTPMCEATLGAFEHKIREGVRRGEIRPDVNPRMVSVLLTAAIRGALTEWLNDRATDLVVAGNELIGLMVPGLAVEPLAGMGLPQAAPARSR</sequence>
<keyword evidence="3" id="KW-0804">Transcription</keyword>
<evidence type="ECO:0000256" key="1">
    <source>
        <dbReference type="ARBA" id="ARBA00023015"/>
    </source>
</evidence>
<dbReference type="PROSITE" id="PS50977">
    <property type="entry name" value="HTH_TETR_2"/>
    <property type="match status" value="1"/>
</dbReference>
<name>A0A2L0EQK3_SORCE</name>
<proteinExistence type="predicted"/>
<dbReference type="InterPro" id="IPR009057">
    <property type="entry name" value="Homeodomain-like_sf"/>
</dbReference>
<dbReference type="Proteomes" id="UP000238348">
    <property type="component" value="Chromosome"/>
</dbReference>
<dbReference type="EMBL" id="CP012673">
    <property type="protein sequence ID" value="AUX41576.1"/>
    <property type="molecule type" value="Genomic_DNA"/>
</dbReference>
<dbReference type="InterPro" id="IPR001647">
    <property type="entry name" value="HTH_TetR"/>
</dbReference>
<evidence type="ECO:0000313" key="7">
    <source>
        <dbReference type="Proteomes" id="UP000238348"/>
    </source>
</evidence>
<dbReference type="PANTHER" id="PTHR30055:SF234">
    <property type="entry name" value="HTH-TYPE TRANSCRIPTIONAL REGULATOR BETI"/>
    <property type="match status" value="1"/>
</dbReference>
<keyword evidence="1" id="KW-0805">Transcription regulation</keyword>